<dbReference type="CDD" id="cd02440">
    <property type="entry name" value="AdoMet_MTases"/>
    <property type="match status" value="1"/>
</dbReference>
<evidence type="ECO:0000259" key="6">
    <source>
        <dbReference type="PROSITE" id="PS50123"/>
    </source>
</evidence>
<keyword evidence="4 7" id="KW-0808">Transferase</keyword>
<dbReference type="PATRIC" id="fig|525903.6.peg.863"/>
<dbReference type="PANTHER" id="PTHR24422">
    <property type="entry name" value="CHEMOTAXIS PROTEIN METHYLTRANSFERASE"/>
    <property type="match status" value="1"/>
</dbReference>
<proteinExistence type="predicted"/>
<dbReference type="EC" id="2.1.1.80" evidence="2"/>
<dbReference type="SUPFAM" id="SSF47757">
    <property type="entry name" value="Chemotaxis receptor methyltransferase CheR, N-terminal domain"/>
    <property type="match status" value="1"/>
</dbReference>
<name>D1B9Z2_THEAS</name>
<keyword evidence="5" id="KW-0949">S-adenosyl-L-methionine</keyword>
<dbReference type="InterPro" id="IPR000780">
    <property type="entry name" value="CheR_MeTrfase"/>
</dbReference>
<dbReference type="AlphaFoldDB" id="D1B9Z2"/>
<keyword evidence="8" id="KW-1185">Reference proteome</keyword>
<dbReference type="Gene3D" id="1.10.155.10">
    <property type="entry name" value="Chemotaxis receptor methyltransferase CheR, N-terminal domain"/>
    <property type="match status" value="1"/>
</dbReference>
<dbReference type="Pfam" id="PF03705">
    <property type="entry name" value="CheR_N"/>
    <property type="match status" value="1"/>
</dbReference>
<dbReference type="InterPro" id="IPR022641">
    <property type="entry name" value="CheR_N"/>
</dbReference>
<dbReference type="InterPro" id="IPR036804">
    <property type="entry name" value="CheR_N_sf"/>
</dbReference>
<dbReference type="GO" id="GO:0008983">
    <property type="term" value="F:protein-glutamate O-methyltransferase activity"/>
    <property type="evidence" value="ECO:0007669"/>
    <property type="project" value="UniProtKB-EC"/>
</dbReference>
<dbReference type="Gene3D" id="3.40.50.150">
    <property type="entry name" value="Vaccinia Virus protein VP39"/>
    <property type="match status" value="1"/>
</dbReference>
<evidence type="ECO:0000313" key="8">
    <source>
        <dbReference type="Proteomes" id="UP000002030"/>
    </source>
</evidence>
<feature type="domain" description="CheR-type methyltransferase" evidence="6">
    <location>
        <begin position="5"/>
        <end position="272"/>
    </location>
</feature>
<accession>D1B9Z2</accession>
<evidence type="ECO:0000256" key="2">
    <source>
        <dbReference type="ARBA" id="ARBA00012534"/>
    </source>
</evidence>
<dbReference type="PRINTS" id="PR00996">
    <property type="entry name" value="CHERMTFRASE"/>
</dbReference>
<dbReference type="EnsemblBacteria" id="ACZ19095">
    <property type="protein sequence ID" value="ACZ19095"/>
    <property type="gene ID" value="Taci_0862"/>
</dbReference>
<dbReference type="InterPro" id="IPR029063">
    <property type="entry name" value="SAM-dependent_MTases_sf"/>
</dbReference>
<dbReference type="HOGENOM" id="CLU_025854_1_1_0"/>
<dbReference type="STRING" id="525903.Taci_0862"/>
<dbReference type="RefSeq" id="WP_012869610.1">
    <property type="nucleotide sequence ID" value="NC_013522.1"/>
</dbReference>
<dbReference type="InterPro" id="IPR050903">
    <property type="entry name" value="Bact_Chemotaxis_MeTrfase"/>
</dbReference>
<sequence>MFAISIDEKPYPAPPEYETFKKKIQSLTGVDLNAYKYQIHRRVHMLMQRWGVSSYEDYYNIMASNEAKLREFLDYLTINVSEFFRNPARWWDLRDKVLPSIFKETGQKKVKLWSAGCATGEEPYSLAILAAETGVVNPQPVLASDIDRGAIAIAQKGIYQRRQLMSAPPEWIKKYFTELDPNTLQVKQEIKDRVVFKQQNLIKDPFDKNFDVILCRNVVIYFSPETKSLLYRKFFEALRPGGYLMTGSTEQIFDYKNIGFESAGPFLYRRPL</sequence>
<reference evidence="7 8" key="1">
    <citation type="journal article" date="2009" name="Stand. Genomic Sci.">
        <title>Complete genome sequence of Thermanaerovibrio acidaminovorans type strain (Su883).</title>
        <authorList>
            <person name="Chovatia M."/>
            <person name="Sikorski J."/>
            <person name="Schroder M."/>
            <person name="Lapidus A."/>
            <person name="Nolan M."/>
            <person name="Tice H."/>
            <person name="Glavina Del Rio T."/>
            <person name="Copeland A."/>
            <person name="Cheng J.F."/>
            <person name="Lucas S."/>
            <person name="Chen F."/>
            <person name="Bruce D."/>
            <person name="Goodwin L."/>
            <person name="Pitluck S."/>
            <person name="Ivanova N."/>
            <person name="Mavromatis K."/>
            <person name="Ovchinnikova G."/>
            <person name="Pati A."/>
            <person name="Chen A."/>
            <person name="Palaniappan K."/>
            <person name="Land M."/>
            <person name="Hauser L."/>
            <person name="Chang Y.J."/>
            <person name="Jeffries C.D."/>
            <person name="Chain P."/>
            <person name="Saunders E."/>
            <person name="Detter J.C."/>
            <person name="Brettin T."/>
            <person name="Rohde M."/>
            <person name="Goker M."/>
            <person name="Spring S."/>
            <person name="Bristow J."/>
            <person name="Markowitz V."/>
            <person name="Hugenholtz P."/>
            <person name="Kyrpides N.C."/>
            <person name="Klenk H.P."/>
            <person name="Eisen J.A."/>
        </authorList>
    </citation>
    <scope>NUCLEOTIDE SEQUENCE [LARGE SCALE GENOMIC DNA]</scope>
    <source>
        <strain evidence="8">ATCC 49978 / DSM 6589 / Su883</strain>
    </source>
</reference>
<dbReference type="Pfam" id="PF01739">
    <property type="entry name" value="CheR"/>
    <property type="match status" value="1"/>
</dbReference>
<dbReference type="Proteomes" id="UP000002030">
    <property type="component" value="Chromosome"/>
</dbReference>
<dbReference type="SMART" id="SM00138">
    <property type="entry name" value="MeTrc"/>
    <property type="match status" value="1"/>
</dbReference>
<dbReference type="OrthoDB" id="9816309at2"/>
<protein>
    <recommendedName>
        <fullName evidence="2">protein-glutamate O-methyltransferase</fullName>
        <ecNumber evidence="2">2.1.1.80</ecNumber>
    </recommendedName>
</protein>
<evidence type="ECO:0000256" key="3">
    <source>
        <dbReference type="ARBA" id="ARBA00022603"/>
    </source>
</evidence>
<evidence type="ECO:0000313" key="7">
    <source>
        <dbReference type="EMBL" id="ACZ19095.1"/>
    </source>
</evidence>
<evidence type="ECO:0000256" key="4">
    <source>
        <dbReference type="ARBA" id="ARBA00022679"/>
    </source>
</evidence>
<comment type="catalytic activity">
    <reaction evidence="1">
        <text>L-glutamyl-[protein] + S-adenosyl-L-methionine = [protein]-L-glutamate 5-O-methyl ester + S-adenosyl-L-homocysteine</text>
        <dbReference type="Rhea" id="RHEA:24452"/>
        <dbReference type="Rhea" id="RHEA-COMP:10208"/>
        <dbReference type="Rhea" id="RHEA-COMP:10311"/>
        <dbReference type="ChEBI" id="CHEBI:29973"/>
        <dbReference type="ChEBI" id="CHEBI:57856"/>
        <dbReference type="ChEBI" id="CHEBI:59789"/>
        <dbReference type="ChEBI" id="CHEBI:82795"/>
        <dbReference type="EC" id="2.1.1.80"/>
    </reaction>
</comment>
<dbReference type="KEGG" id="tai:Taci_0862"/>
<evidence type="ECO:0000256" key="5">
    <source>
        <dbReference type="ARBA" id="ARBA00022691"/>
    </source>
</evidence>
<gene>
    <name evidence="7" type="ordered locus">Taci_0862</name>
</gene>
<keyword evidence="3 7" id="KW-0489">Methyltransferase</keyword>
<evidence type="ECO:0000256" key="1">
    <source>
        <dbReference type="ARBA" id="ARBA00001541"/>
    </source>
</evidence>
<dbReference type="PANTHER" id="PTHR24422:SF19">
    <property type="entry name" value="CHEMOTAXIS PROTEIN METHYLTRANSFERASE"/>
    <property type="match status" value="1"/>
</dbReference>
<organism evidence="7 8">
    <name type="scientific">Thermanaerovibrio acidaminovorans (strain ATCC 49978 / DSM 6589 / Su883)</name>
    <name type="common">Selenomonas acidaminovorans</name>
    <dbReference type="NCBI Taxonomy" id="525903"/>
    <lineage>
        <taxon>Bacteria</taxon>
        <taxon>Thermotogati</taxon>
        <taxon>Synergistota</taxon>
        <taxon>Synergistia</taxon>
        <taxon>Synergistales</taxon>
        <taxon>Synergistaceae</taxon>
        <taxon>Thermanaerovibrio</taxon>
    </lineage>
</organism>
<dbReference type="SUPFAM" id="SSF53335">
    <property type="entry name" value="S-adenosyl-L-methionine-dependent methyltransferases"/>
    <property type="match status" value="1"/>
</dbReference>
<dbReference type="eggNOG" id="COG1352">
    <property type="taxonomic scope" value="Bacteria"/>
</dbReference>
<dbReference type="PROSITE" id="PS50123">
    <property type="entry name" value="CHER"/>
    <property type="match status" value="1"/>
</dbReference>
<dbReference type="InterPro" id="IPR022642">
    <property type="entry name" value="CheR_C"/>
</dbReference>
<dbReference type="GO" id="GO:0032259">
    <property type="term" value="P:methylation"/>
    <property type="evidence" value="ECO:0007669"/>
    <property type="project" value="UniProtKB-KW"/>
</dbReference>
<dbReference type="EMBL" id="CP001818">
    <property type="protein sequence ID" value="ACZ19095.1"/>
    <property type="molecule type" value="Genomic_DNA"/>
</dbReference>